<protein>
    <submittedName>
        <fullName evidence="2">DUF2703 domain-containing protein</fullName>
    </submittedName>
</protein>
<dbReference type="EMBL" id="CP099837">
    <property type="protein sequence ID" value="USY17259.1"/>
    <property type="molecule type" value="Genomic_DNA"/>
</dbReference>
<keyword evidence="3" id="KW-1185">Reference proteome</keyword>
<feature type="region of interest" description="Disordered" evidence="1">
    <location>
        <begin position="44"/>
        <end position="71"/>
    </location>
</feature>
<dbReference type="RefSeq" id="WP_254416837.1">
    <property type="nucleotide sequence ID" value="NZ_BAAAJB010000003.1"/>
</dbReference>
<evidence type="ECO:0000313" key="3">
    <source>
        <dbReference type="Proteomes" id="UP001055940"/>
    </source>
</evidence>
<dbReference type="Proteomes" id="UP001055940">
    <property type="component" value="Chromosome"/>
</dbReference>
<sequence length="102" mass="11124">MDVELLYFSGCPNWQVAQERLTEALKRTGHADQRVTLVEVETDEQAQQLHFPGSPTIRLNGQDPFPAPAQTPGMSCRVYATPEGLSGAPSLDELVRALTDAS</sequence>
<evidence type="ECO:0000313" key="2">
    <source>
        <dbReference type="EMBL" id="USY17259.1"/>
    </source>
</evidence>
<reference evidence="2" key="1">
    <citation type="submission" date="2022-06" db="EMBL/GenBank/DDBJ databases">
        <authorList>
            <person name="Ping M."/>
        </authorList>
    </citation>
    <scope>NUCLEOTIDE SEQUENCE</scope>
    <source>
        <strain evidence="2">JCM11759T</strain>
    </source>
</reference>
<organism evidence="2 3">
    <name type="scientific">Nocardiopsis exhalans</name>
    <dbReference type="NCBI Taxonomy" id="163604"/>
    <lineage>
        <taxon>Bacteria</taxon>
        <taxon>Bacillati</taxon>
        <taxon>Actinomycetota</taxon>
        <taxon>Actinomycetes</taxon>
        <taxon>Streptosporangiales</taxon>
        <taxon>Nocardiopsidaceae</taxon>
        <taxon>Nocardiopsis</taxon>
    </lineage>
</organism>
<name>A0ABY5D268_9ACTN</name>
<evidence type="ECO:0000256" key="1">
    <source>
        <dbReference type="SAM" id="MobiDB-lite"/>
    </source>
</evidence>
<accession>A0ABY5D268</accession>
<gene>
    <name evidence="2" type="ORF">NE857_18065</name>
</gene>
<proteinExistence type="predicted"/>